<feature type="compositionally biased region" description="Low complexity" evidence="13">
    <location>
        <begin position="629"/>
        <end position="652"/>
    </location>
</feature>
<feature type="compositionally biased region" description="Gly residues" evidence="13">
    <location>
        <begin position="24"/>
        <end position="36"/>
    </location>
</feature>
<feature type="compositionally biased region" description="Low complexity" evidence="13">
    <location>
        <begin position="583"/>
        <end position="596"/>
    </location>
</feature>
<dbReference type="SMART" id="SM00355">
    <property type="entry name" value="ZnF_C2H2"/>
    <property type="match status" value="4"/>
</dbReference>
<organism evidence="15 16">
    <name type="scientific">Phanerochaete sordida</name>
    <dbReference type="NCBI Taxonomy" id="48140"/>
    <lineage>
        <taxon>Eukaryota</taxon>
        <taxon>Fungi</taxon>
        <taxon>Dikarya</taxon>
        <taxon>Basidiomycota</taxon>
        <taxon>Agaricomycotina</taxon>
        <taxon>Agaricomycetes</taxon>
        <taxon>Polyporales</taxon>
        <taxon>Phanerochaetaceae</taxon>
        <taxon>Phanerochaete</taxon>
    </lineage>
</organism>
<dbReference type="GO" id="GO:0061630">
    <property type="term" value="F:ubiquitin protein ligase activity"/>
    <property type="evidence" value="ECO:0007669"/>
    <property type="project" value="UniProtKB-EC"/>
</dbReference>
<feature type="compositionally biased region" description="Polar residues" evidence="13">
    <location>
        <begin position="748"/>
        <end position="757"/>
    </location>
</feature>
<dbReference type="PANTHER" id="PTHR22938:SF0">
    <property type="entry name" value="E3 UBIQUITIN-PROTEIN LIGASE ZNF598"/>
    <property type="match status" value="1"/>
</dbReference>
<feature type="region of interest" description="Disordered" evidence="13">
    <location>
        <begin position="350"/>
        <end position="436"/>
    </location>
</feature>
<evidence type="ECO:0000256" key="11">
    <source>
        <dbReference type="ARBA" id="ARBA00035113"/>
    </source>
</evidence>
<evidence type="ECO:0000313" key="15">
    <source>
        <dbReference type="EMBL" id="GJE90693.1"/>
    </source>
</evidence>
<reference evidence="15 16" key="1">
    <citation type="submission" date="2021-08" db="EMBL/GenBank/DDBJ databases">
        <title>Draft Genome Sequence of Phanerochaete sordida strain YK-624.</title>
        <authorList>
            <person name="Mori T."/>
            <person name="Dohra H."/>
            <person name="Suzuki T."/>
            <person name="Kawagishi H."/>
            <person name="Hirai H."/>
        </authorList>
    </citation>
    <scope>NUCLEOTIDE SEQUENCE [LARGE SCALE GENOMIC DNA]</scope>
    <source>
        <strain evidence="15 16">YK-624</strain>
    </source>
</reference>
<evidence type="ECO:0000256" key="8">
    <source>
        <dbReference type="ARBA" id="ARBA00022723"/>
    </source>
</evidence>
<evidence type="ECO:0000256" key="13">
    <source>
        <dbReference type="SAM" id="MobiDB-lite"/>
    </source>
</evidence>
<comment type="similarity">
    <text evidence="11">Belongs to the ZNF598/HEL2 family.</text>
</comment>
<dbReference type="SUPFAM" id="SSF57850">
    <property type="entry name" value="RING/U-box"/>
    <property type="match status" value="1"/>
</dbReference>
<accession>A0A9P3G7F4</accession>
<feature type="domain" description="RING-type" evidence="14">
    <location>
        <begin position="81"/>
        <end position="121"/>
    </location>
</feature>
<dbReference type="PROSITE" id="PS50089">
    <property type="entry name" value="ZF_RING_2"/>
    <property type="match status" value="1"/>
</dbReference>
<protein>
    <recommendedName>
        <fullName evidence="4">RING-type E3 ubiquitin transferase</fullName>
        <ecNumber evidence="4">2.3.2.27</ecNumber>
    </recommendedName>
</protein>
<keyword evidence="8" id="KW-0479">Metal-binding</keyword>
<evidence type="ECO:0000256" key="7">
    <source>
        <dbReference type="ARBA" id="ARBA00022679"/>
    </source>
</evidence>
<evidence type="ECO:0000256" key="3">
    <source>
        <dbReference type="ARBA" id="ARBA00004906"/>
    </source>
</evidence>
<comment type="catalytic activity">
    <reaction evidence="1">
        <text>S-ubiquitinyl-[E2 ubiquitin-conjugating enzyme]-L-cysteine + [acceptor protein]-L-lysine = [E2 ubiquitin-conjugating enzyme]-L-cysteine + N(6)-ubiquitinyl-[acceptor protein]-L-lysine.</text>
        <dbReference type="EC" id="2.3.2.27"/>
    </reaction>
</comment>
<dbReference type="InterPro" id="IPR056437">
    <property type="entry name" value="Znf-C2H2_ZNF598/HEL2"/>
</dbReference>
<feature type="region of interest" description="Disordered" evidence="13">
    <location>
        <begin position="613"/>
        <end position="668"/>
    </location>
</feature>
<dbReference type="Pfam" id="PF23202">
    <property type="entry name" value="PAH_ZNF598"/>
    <property type="match status" value="1"/>
</dbReference>
<dbReference type="InterPro" id="IPR001841">
    <property type="entry name" value="Znf_RING"/>
</dbReference>
<keyword evidence="6" id="KW-0597">Phosphoprotein</keyword>
<dbReference type="InterPro" id="IPR013087">
    <property type="entry name" value="Znf_C2H2_type"/>
</dbReference>
<evidence type="ECO:0000256" key="10">
    <source>
        <dbReference type="ARBA" id="ARBA00022833"/>
    </source>
</evidence>
<evidence type="ECO:0000259" key="14">
    <source>
        <dbReference type="PROSITE" id="PS50089"/>
    </source>
</evidence>
<dbReference type="CDD" id="cd16615">
    <property type="entry name" value="RING-HC_ZNF598"/>
    <property type="match status" value="1"/>
</dbReference>
<evidence type="ECO:0000256" key="4">
    <source>
        <dbReference type="ARBA" id="ARBA00012483"/>
    </source>
</evidence>
<feature type="compositionally biased region" description="Polar residues" evidence="13">
    <location>
        <begin position="1"/>
        <end position="13"/>
    </location>
</feature>
<feature type="compositionally biased region" description="Basic and acidic residues" evidence="13">
    <location>
        <begin position="366"/>
        <end position="378"/>
    </location>
</feature>
<dbReference type="InterPro" id="IPR057634">
    <property type="entry name" value="PAH_ZNF598/HEL2"/>
</dbReference>
<feature type="compositionally biased region" description="Low complexity" evidence="13">
    <location>
        <begin position="385"/>
        <end position="396"/>
    </location>
</feature>
<evidence type="ECO:0000256" key="2">
    <source>
        <dbReference type="ARBA" id="ARBA00004496"/>
    </source>
</evidence>
<evidence type="ECO:0000313" key="16">
    <source>
        <dbReference type="Proteomes" id="UP000703269"/>
    </source>
</evidence>
<comment type="caution">
    <text evidence="15">The sequence shown here is derived from an EMBL/GenBank/DDBJ whole genome shotgun (WGS) entry which is preliminary data.</text>
</comment>
<keyword evidence="7" id="KW-0808">Transferase</keyword>
<dbReference type="EMBL" id="BPQB01000018">
    <property type="protein sequence ID" value="GJE90693.1"/>
    <property type="molecule type" value="Genomic_DNA"/>
</dbReference>
<dbReference type="GO" id="GO:0016567">
    <property type="term" value="P:protein ubiquitination"/>
    <property type="evidence" value="ECO:0007669"/>
    <property type="project" value="TreeGrafter"/>
</dbReference>
<dbReference type="EC" id="2.3.2.27" evidence="4"/>
<dbReference type="Proteomes" id="UP000703269">
    <property type="component" value="Unassembled WGS sequence"/>
</dbReference>
<keyword evidence="16" id="KW-1185">Reference proteome</keyword>
<dbReference type="InterPro" id="IPR041888">
    <property type="entry name" value="RING-HC_ZNF598/HEL2"/>
</dbReference>
<feature type="region of interest" description="Disordered" evidence="13">
    <location>
        <begin position="695"/>
        <end position="757"/>
    </location>
</feature>
<dbReference type="GO" id="GO:0043022">
    <property type="term" value="F:ribosome binding"/>
    <property type="evidence" value="ECO:0007669"/>
    <property type="project" value="TreeGrafter"/>
</dbReference>
<dbReference type="GO" id="GO:0005737">
    <property type="term" value="C:cytoplasm"/>
    <property type="evidence" value="ECO:0007669"/>
    <property type="project" value="UniProtKB-SubCell"/>
</dbReference>
<dbReference type="Pfam" id="PF25447">
    <property type="entry name" value="RING_ZNF598"/>
    <property type="match status" value="1"/>
</dbReference>
<evidence type="ECO:0000256" key="6">
    <source>
        <dbReference type="ARBA" id="ARBA00022553"/>
    </source>
</evidence>
<dbReference type="PANTHER" id="PTHR22938">
    <property type="entry name" value="ZINC FINGER PROTEIN 598"/>
    <property type="match status" value="1"/>
</dbReference>
<proteinExistence type="inferred from homology"/>
<feature type="region of interest" description="Disordered" evidence="13">
    <location>
        <begin position="1"/>
        <end position="71"/>
    </location>
</feature>
<gene>
    <name evidence="15" type="ORF">PsYK624_068370</name>
</gene>
<sequence>MATQVATQTQARGTAQRGRRMNRGRGGNRGGRGGKAAKGPAGDAAGPDEKPAEAVQEEEKEEAKAEEQVDNAEDDVDDAVCWICAEPVKYYALSECGHRTCHVCALRLRALYKKMECTFCKEPQNTVVFTVSADAPWSSYDPSSMQYKDAKLSISFETQEMMEESLILLRFNCPDSQCDYIANGWSDLKLHTRGTHGKVMCDLCIRFKKIFTHEHILYNPGQLPIHLPSLQRGHRQSGNKDKVEGGVHPLCEFCRECSFGEDELFKHMREKHEECFICKRNEVKDQYFRNWEALEQHFTQAHYPCTYASCQAQKFVVFGSALDLKAHMVEAHGADMTARDMKDARRIQAEFDFEEVGAGGRRGGRRDRGDREREREPPPHPLPQAQAGPSRANAAGARRREAFGGNLTTDSAPATPSGGMSRMASRRQSPSPDMDPAVAERYSALLARVSAVAPNPNGAIPAVKAAVRSYRANESAARDLISTIWNISDTNLEGTAGVINAVVEFIDEEDKKKDLLQAWNGFKIEQRNQFPELVPAGSGSQWAGITSGRLLNAKQSTASRSHGQSSGQVLDRVARAAASSTMRPVPGSGRPAAPAASAAPAFPALGFPPLASGSAPGAKGAGQRNTPWAGSSVAAASSTPPVVRGPVSVPGPAARSGKAAPPPNLSKAAFPELRSSASATRVPKAAVSGNRSLQNILGVTTPPTPAWEKTPAGGSGAEPAGELEVSEPVPENGASGKGKKGKGKQKQTLFTLGSFPT</sequence>
<keyword evidence="9 12" id="KW-0863">Zinc-finger</keyword>
<feature type="compositionally biased region" description="Low complexity" evidence="13">
    <location>
        <begin position="613"/>
        <end position="622"/>
    </location>
</feature>
<evidence type="ECO:0000256" key="5">
    <source>
        <dbReference type="ARBA" id="ARBA00022490"/>
    </source>
</evidence>
<evidence type="ECO:0000256" key="1">
    <source>
        <dbReference type="ARBA" id="ARBA00000900"/>
    </source>
</evidence>
<dbReference type="Gene3D" id="3.30.40.10">
    <property type="entry name" value="Zinc/RING finger domain, C3HC4 (zinc finger)"/>
    <property type="match status" value="1"/>
</dbReference>
<dbReference type="GO" id="GO:0072344">
    <property type="term" value="P:rescue of stalled ribosome"/>
    <property type="evidence" value="ECO:0007669"/>
    <property type="project" value="InterPro"/>
</dbReference>
<dbReference type="AlphaFoldDB" id="A0A9P3G7F4"/>
<evidence type="ECO:0000256" key="12">
    <source>
        <dbReference type="PROSITE-ProRule" id="PRU00175"/>
    </source>
</evidence>
<name>A0A9P3G7F4_9APHY</name>
<dbReference type="InterPro" id="IPR013083">
    <property type="entry name" value="Znf_RING/FYVE/PHD"/>
</dbReference>
<dbReference type="GO" id="GO:0008270">
    <property type="term" value="F:zinc ion binding"/>
    <property type="evidence" value="ECO:0007669"/>
    <property type="project" value="UniProtKB-KW"/>
</dbReference>
<dbReference type="InterPro" id="IPR044288">
    <property type="entry name" value="ZNF598/HEL2"/>
</dbReference>
<keyword evidence="10" id="KW-0862">Zinc</keyword>
<dbReference type="OrthoDB" id="3838338at2759"/>
<dbReference type="Pfam" id="PF23230">
    <property type="entry name" value="zf-C2H2_13"/>
    <property type="match status" value="1"/>
</dbReference>
<keyword evidence="5" id="KW-0963">Cytoplasm</keyword>
<evidence type="ECO:0000256" key="9">
    <source>
        <dbReference type="ARBA" id="ARBA00022771"/>
    </source>
</evidence>
<comment type="pathway">
    <text evidence="3">Protein modification; protein ubiquitination.</text>
</comment>
<feature type="region of interest" description="Disordered" evidence="13">
    <location>
        <begin position="574"/>
        <end position="596"/>
    </location>
</feature>
<comment type="subcellular location">
    <subcellularLocation>
        <location evidence="2">Cytoplasm</location>
    </subcellularLocation>
</comment>